<feature type="transmembrane region" description="Helical" evidence="2">
    <location>
        <begin position="139"/>
        <end position="156"/>
    </location>
</feature>
<feature type="region of interest" description="Disordered" evidence="1">
    <location>
        <begin position="1"/>
        <end position="45"/>
    </location>
</feature>
<keyword evidence="2" id="KW-0812">Transmembrane</keyword>
<organism evidence="3 4">
    <name type="scientific">Ephemerocybe angulata</name>
    <dbReference type="NCBI Taxonomy" id="980116"/>
    <lineage>
        <taxon>Eukaryota</taxon>
        <taxon>Fungi</taxon>
        <taxon>Dikarya</taxon>
        <taxon>Basidiomycota</taxon>
        <taxon>Agaricomycotina</taxon>
        <taxon>Agaricomycetes</taxon>
        <taxon>Agaricomycetidae</taxon>
        <taxon>Agaricales</taxon>
        <taxon>Agaricineae</taxon>
        <taxon>Psathyrellaceae</taxon>
        <taxon>Ephemerocybe</taxon>
    </lineage>
</organism>
<accession>A0A8H6LVD7</accession>
<evidence type="ECO:0000256" key="1">
    <source>
        <dbReference type="SAM" id="MobiDB-lite"/>
    </source>
</evidence>
<evidence type="ECO:0000256" key="2">
    <source>
        <dbReference type="SAM" id="Phobius"/>
    </source>
</evidence>
<name>A0A8H6LVD7_9AGAR</name>
<dbReference type="AlphaFoldDB" id="A0A8H6LVD7"/>
<dbReference type="EMBL" id="JACGCI010000141">
    <property type="protein sequence ID" value="KAF6743569.1"/>
    <property type="molecule type" value="Genomic_DNA"/>
</dbReference>
<evidence type="ECO:0000313" key="4">
    <source>
        <dbReference type="Proteomes" id="UP000521943"/>
    </source>
</evidence>
<dbReference type="Proteomes" id="UP000521943">
    <property type="component" value="Unassembled WGS sequence"/>
</dbReference>
<reference evidence="3 4" key="1">
    <citation type="submission" date="2020-07" db="EMBL/GenBank/DDBJ databases">
        <title>Comparative genomics of pyrophilous fungi reveals a link between fire events and developmental genes.</title>
        <authorList>
            <consortium name="DOE Joint Genome Institute"/>
            <person name="Steindorff A.S."/>
            <person name="Carver A."/>
            <person name="Calhoun S."/>
            <person name="Stillman K."/>
            <person name="Liu H."/>
            <person name="Lipzen A."/>
            <person name="Pangilinan J."/>
            <person name="Labutti K."/>
            <person name="Bruns T.D."/>
            <person name="Grigoriev I.V."/>
        </authorList>
    </citation>
    <scope>NUCLEOTIDE SEQUENCE [LARGE SCALE GENOMIC DNA]</scope>
    <source>
        <strain evidence="3 4">CBS 144469</strain>
    </source>
</reference>
<keyword evidence="4" id="KW-1185">Reference proteome</keyword>
<sequence>MVLPPTMMTMDLFPGEEPPETSAPSTSSESISATTTATGSGTGISVLNVPRGRCCHSPETKRRCRLPHRPLKSPRYSCLRPFTPTPTPALHDREHHPERTPSIVMPIPATPLEAKIALSPPALPAVLMSSHDCDVGLDPVLGVVAVYVDLVAMYLYGRRVRPCTMFCRRINQV</sequence>
<comment type="caution">
    <text evidence="3">The sequence shown here is derived from an EMBL/GenBank/DDBJ whole genome shotgun (WGS) entry which is preliminary data.</text>
</comment>
<feature type="compositionally biased region" description="Low complexity" evidence="1">
    <location>
        <begin position="20"/>
        <end position="45"/>
    </location>
</feature>
<gene>
    <name evidence="3" type="ORF">DFP72DRAFT_123581</name>
</gene>
<proteinExistence type="predicted"/>
<keyword evidence="2" id="KW-0472">Membrane</keyword>
<evidence type="ECO:0000313" key="3">
    <source>
        <dbReference type="EMBL" id="KAF6743569.1"/>
    </source>
</evidence>
<keyword evidence="2" id="KW-1133">Transmembrane helix</keyword>
<protein>
    <submittedName>
        <fullName evidence="3">Uncharacterized protein</fullName>
    </submittedName>
</protein>